<dbReference type="AlphaFoldDB" id="A0A2Y8ZT00"/>
<evidence type="ECO:0000256" key="2">
    <source>
        <dbReference type="ARBA" id="ARBA00004687"/>
    </source>
</evidence>
<dbReference type="GO" id="GO:0006506">
    <property type="term" value="P:GPI anchor biosynthetic process"/>
    <property type="evidence" value="ECO:0007669"/>
    <property type="project" value="UniProtKB-UniPathway"/>
</dbReference>
<keyword evidence="3" id="KW-0337">GPI-anchor biosynthesis</keyword>
<evidence type="ECO:0000256" key="6">
    <source>
        <dbReference type="ARBA" id="ARBA00022692"/>
    </source>
</evidence>
<reference evidence="12" key="1">
    <citation type="submission" date="2016-10" db="EMBL/GenBank/DDBJ databases">
        <authorList>
            <person name="Varghese N."/>
            <person name="Submissions S."/>
        </authorList>
    </citation>
    <scope>NUCLEOTIDE SEQUENCE [LARGE SCALE GENOMIC DNA]</scope>
    <source>
        <strain evidence="12">DSM 22951</strain>
    </source>
</reference>
<feature type="transmembrane region" description="Helical" evidence="10">
    <location>
        <begin position="97"/>
        <end position="118"/>
    </location>
</feature>
<keyword evidence="5" id="KW-0808">Transferase</keyword>
<dbReference type="PANTHER" id="PTHR12468">
    <property type="entry name" value="GPI MANNOSYLTRANSFERASE 2"/>
    <property type="match status" value="1"/>
</dbReference>
<accession>A0A2Y8ZT00</accession>
<feature type="transmembrane region" description="Helical" evidence="10">
    <location>
        <begin position="7"/>
        <end position="29"/>
    </location>
</feature>
<comment type="pathway">
    <text evidence="2">Glycolipid biosynthesis; glycosylphosphatidylinositol-anchor biosynthesis.</text>
</comment>
<evidence type="ECO:0000256" key="8">
    <source>
        <dbReference type="ARBA" id="ARBA00022989"/>
    </source>
</evidence>
<dbReference type="Proteomes" id="UP000250028">
    <property type="component" value="Unassembled WGS sequence"/>
</dbReference>
<dbReference type="PANTHER" id="PTHR12468:SF2">
    <property type="entry name" value="GPI MANNOSYLTRANSFERASE 2"/>
    <property type="match status" value="1"/>
</dbReference>
<dbReference type="OrthoDB" id="151635at2"/>
<feature type="transmembrane region" description="Helical" evidence="10">
    <location>
        <begin position="287"/>
        <end position="307"/>
    </location>
</feature>
<evidence type="ECO:0008006" key="13">
    <source>
        <dbReference type="Google" id="ProtNLM"/>
    </source>
</evidence>
<feature type="transmembrane region" description="Helical" evidence="10">
    <location>
        <begin position="167"/>
        <end position="197"/>
    </location>
</feature>
<gene>
    <name evidence="11" type="ORF">SAMN04489750_1941</name>
</gene>
<dbReference type="UniPathway" id="UPA00196"/>
<evidence type="ECO:0000256" key="9">
    <source>
        <dbReference type="ARBA" id="ARBA00023136"/>
    </source>
</evidence>
<keyword evidence="4" id="KW-0328">Glycosyltransferase</keyword>
<evidence type="ECO:0000256" key="4">
    <source>
        <dbReference type="ARBA" id="ARBA00022676"/>
    </source>
</evidence>
<proteinExistence type="predicted"/>
<evidence type="ECO:0000313" key="11">
    <source>
        <dbReference type="EMBL" id="SSA34616.1"/>
    </source>
</evidence>
<dbReference type="GO" id="GO:0000009">
    <property type="term" value="F:alpha-1,6-mannosyltransferase activity"/>
    <property type="evidence" value="ECO:0007669"/>
    <property type="project" value="InterPro"/>
</dbReference>
<organism evidence="11 12">
    <name type="scientific">Branchiibius hedensis</name>
    <dbReference type="NCBI Taxonomy" id="672460"/>
    <lineage>
        <taxon>Bacteria</taxon>
        <taxon>Bacillati</taxon>
        <taxon>Actinomycetota</taxon>
        <taxon>Actinomycetes</taxon>
        <taxon>Micrococcales</taxon>
        <taxon>Dermacoccaceae</taxon>
        <taxon>Branchiibius</taxon>
    </lineage>
</organism>
<keyword evidence="8 10" id="KW-1133">Transmembrane helix</keyword>
<evidence type="ECO:0000256" key="1">
    <source>
        <dbReference type="ARBA" id="ARBA00004477"/>
    </source>
</evidence>
<keyword evidence="7" id="KW-0256">Endoplasmic reticulum</keyword>
<keyword evidence="6 10" id="KW-0812">Transmembrane</keyword>
<keyword evidence="12" id="KW-1185">Reference proteome</keyword>
<evidence type="ECO:0000256" key="5">
    <source>
        <dbReference type="ARBA" id="ARBA00022679"/>
    </source>
</evidence>
<keyword evidence="9 10" id="KW-0472">Membrane</keyword>
<dbReference type="RefSeq" id="WP_109685344.1">
    <property type="nucleotide sequence ID" value="NZ_QGDN01000001.1"/>
</dbReference>
<evidence type="ECO:0000256" key="10">
    <source>
        <dbReference type="SAM" id="Phobius"/>
    </source>
</evidence>
<dbReference type="GO" id="GO:0016020">
    <property type="term" value="C:membrane"/>
    <property type="evidence" value="ECO:0007669"/>
    <property type="project" value="GOC"/>
</dbReference>
<feature type="transmembrane region" description="Helical" evidence="10">
    <location>
        <begin position="125"/>
        <end position="147"/>
    </location>
</feature>
<dbReference type="GO" id="GO:0004376">
    <property type="term" value="F:GPI mannosyltransferase activity"/>
    <property type="evidence" value="ECO:0007669"/>
    <property type="project" value="InterPro"/>
</dbReference>
<evidence type="ECO:0000313" key="12">
    <source>
        <dbReference type="Proteomes" id="UP000250028"/>
    </source>
</evidence>
<dbReference type="EMBL" id="UESZ01000001">
    <property type="protein sequence ID" value="SSA34616.1"/>
    <property type="molecule type" value="Genomic_DNA"/>
</dbReference>
<sequence>MTSRTTAMVASAAVFLLARSLWLVSLLMVTRDGRPRSAYTILTRWDGQWYARIATSGYGHSWLAPDGGRRYDYAFFPLLPLLERAGHALTGLAPANVGLVVSWTAGALAAAGICALGTELHSPRVGFVAACLWSILPMSAVLALSYSDTLLAALAAWGLVALQRENWVTAGLLAAAAGFTRPTGAALVLTVAAAAVVAATQQRRWRPMLAAVLAPTGLLGYLAWVSAQTGSATGYFDVTDGWHNGFDGGLSFVRWIGTLGPLAIAVIAAVATLIGLWLLLIRDHEPWPVILYTAVVITMALTTSGYFGSKPRYLLAAFPLLLPVATRLTRRSQPLVAGVLIALGLIGTTYGVWWLTGAGPP</sequence>
<evidence type="ECO:0000256" key="3">
    <source>
        <dbReference type="ARBA" id="ARBA00022502"/>
    </source>
</evidence>
<name>A0A2Y8ZT00_9MICO</name>
<comment type="subcellular location">
    <subcellularLocation>
        <location evidence="1">Endoplasmic reticulum membrane</location>
        <topology evidence="1">Multi-pass membrane protein</topology>
    </subcellularLocation>
</comment>
<feature type="transmembrane region" description="Helical" evidence="10">
    <location>
        <begin position="252"/>
        <end position="280"/>
    </location>
</feature>
<feature type="transmembrane region" description="Helical" evidence="10">
    <location>
        <begin position="335"/>
        <end position="355"/>
    </location>
</feature>
<evidence type="ECO:0000256" key="7">
    <source>
        <dbReference type="ARBA" id="ARBA00022824"/>
    </source>
</evidence>
<protein>
    <recommendedName>
        <fullName evidence="13">Dolichyl-phosphate-mannose-protein mannosyltransferase</fullName>
    </recommendedName>
</protein>
<dbReference type="InterPro" id="IPR007315">
    <property type="entry name" value="PIG-V/Gpi18"/>
</dbReference>